<feature type="transmembrane region" description="Helical" evidence="1">
    <location>
        <begin position="102"/>
        <end position="124"/>
    </location>
</feature>
<keyword evidence="1" id="KW-0812">Transmembrane</keyword>
<keyword evidence="1" id="KW-0472">Membrane</keyword>
<feature type="transmembrane region" description="Helical" evidence="1">
    <location>
        <begin position="79"/>
        <end position="96"/>
    </location>
</feature>
<feature type="transmembrane region" description="Helical" evidence="1">
    <location>
        <begin position="136"/>
        <end position="158"/>
    </location>
</feature>
<evidence type="ECO:0000313" key="3">
    <source>
        <dbReference type="Proteomes" id="UP000293995"/>
    </source>
</evidence>
<feature type="transmembrane region" description="Helical" evidence="1">
    <location>
        <begin position="52"/>
        <end position="72"/>
    </location>
</feature>
<dbReference type="EMBL" id="CP035494">
    <property type="protein sequence ID" value="QAY60210.1"/>
    <property type="molecule type" value="Genomic_DNA"/>
</dbReference>
<gene>
    <name evidence="2" type="ORF">ET475_09550</name>
</gene>
<proteinExistence type="predicted"/>
<protein>
    <submittedName>
        <fullName evidence="2">Uncharacterized protein</fullName>
    </submittedName>
</protein>
<reference evidence="2 3" key="1">
    <citation type="submission" date="2019-01" db="EMBL/GenBank/DDBJ databases">
        <title>Genome sequencing of strain DFW100M-13.</title>
        <authorList>
            <person name="Heo J."/>
            <person name="Kim S.-J."/>
            <person name="Kim J.-S."/>
            <person name="Hong S.-B."/>
            <person name="Kwon S.-W."/>
        </authorList>
    </citation>
    <scope>NUCLEOTIDE SEQUENCE [LARGE SCALE GENOMIC DNA]</scope>
    <source>
        <strain evidence="2 3">DFW100M-13</strain>
    </source>
</reference>
<evidence type="ECO:0000313" key="2">
    <source>
        <dbReference type="EMBL" id="QAY60210.1"/>
    </source>
</evidence>
<sequence>MSGSATMTGASGALRRALPFFVAALVFVVAGGLLAAATAYSTTEKTAWATAYMVLVGGVAQGVVGAAMGWLAQRARMPLTWAAFALFNLGSIGVLAGQLSGLLALTFTGGALLVIALILIIIATRRGAPAHPVLVWAFRVVAVVLAVSIPTGLVLAAVGA</sequence>
<organism evidence="2 3">
    <name type="scientific">Microbacterium protaetiae</name>
    <dbReference type="NCBI Taxonomy" id="2509458"/>
    <lineage>
        <taxon>Bacteria</taxon>
        <taxon>Bacillati</taxon>
        <taxon>Actinomycetota</taxon>
        <taxon>Actinomycetes</taxon>
        <taxon>Micrococcales</taxon>
        <taxon>Microbacteriaceae</taxon>
        <taxon>Microbacterium</taxon>
    </lineage>
</organism>
<dbReference type="AlphaFoldDB" id="A0A4P6ED81"/>
<feature type="transmembrane region" description="Helical" evidence="1">
    <location>
        <begin position="20"/>
        <end position="40"/>
    </location>
</feature>
<evidence type="ECO:0000256" key="1">
    <source>
        <dbReference type="SAM" id="Phobius"/>
    </source>
</evidence>
<dbReference type="Proteomes" id="UP000293995">
    <property type="component" value="Chromosome"/>
</dbReference>
<accession>A0A4P6ED81</accession>
<keyword evidence="3" id="KW-1185">Reference proteome</keyword>
<keyword evidence="1" id="KW-1133">Transmembrane helix</keyword>
<dbReference type="KEGG" id="mprt:ET475_09550"/>
<name>A0A4P6ED81_9MICO</name>